<comment type="caution">
    <text evidence="1">The sequence shown here is derived from an EMBL/GenBank/DDBJ whole genome shotgun (WGS) entry which is preliminary data.</text>
</comment>
<dbReference type="AlphaFoldDB" id="A0A9W9AEV1"/>
<dbReference type="Proteomes" id="UP001150238">
    <property type="component" value="Unassembled WGS sequence"/>
</dbReference>
<sequence length="153" mass="17310">MSSIDNLCTELGGILLGLAEGCFSVFQLQQRRAISDADGEGYLYAYIDSNEVKMGMTKNFNRRKEEWDKNCPHAGRIWFPPVRVDNRQRAAHLLLEMDSVVMRSDIPTLPTYRRSDVLTSVTSGRSDVPTSGTHNLCEVALKTLTISMRRLWV</sequence>
<gene>
    <name evidence="1" type="ORF">C8J55DRAFT_560414</name>
</gene>
<name>A0A9W9AEV1_9AGAR</name>
<proteinExistence type="predicted"/>
<protein>
    <submittedName>
        <fullName evidence="1">Uncharacterized protein</fullName>
    </submittedName>
</protein>
<evidence type="ECO:0000313" key="1">
    <source>
        <dbReference type="EMBL" id="KAJ4480453.1"/>
    </source>
</evidence>
<reference evidence="1" key="2">
    <citation type="journal article" date="2023" name="Proc. Natl. Acad. Sci. U.S.A.">
        <title>A global phylogenomic analysis of the shiitake genus Lentinula.</title>
        <authorList>
            <person name="Sierra-Patev S."/>
            <person name="Min B."/>
            <person name="Naranjo-Ortiz M."/>
            <person name="Looney B."/>
            <person name="Konkel Z."/>
            <person name="Slot J.C."/>
            <person name="Sakamoto Y."/>
            <person name="Steenwyk J.L."/>
            <person name="Rokas A."/>
            <person name="Carro J."/>
            <person name="Camarero S."/>
            <person name="Ferreira P."/>
            <person name="Molpeceres G."/>
            <person name="Ruiz-Duenas F.J."/>
            <person name="Serrano A."/>
            <person name="Henrissat B."/>
            <person name="Drula E."/>
            <person name="Hughes K.W."/>
            <person name="Mata J.L."/>
            <person name="Ishikawa N.K."/>
            <person name="Vargas-Isla R."/>
            <person name="Ushijima S."/>
            <person name="Smith C.A."/>
            <person name="Donoghue J."/>
            <person name="Ahrendt S."/>
            <person name="Andreopoulos W."/>
            <person name="He G."/>
            <person name="LaButti K."/>
            <person name="Lipzen A."/>
            <person name="Ng V."/>
            <person name="Riley R."/>
            <person name="Sandor L."/>
            <person name="Barry K."/>
            <person name="Martinez A.T."/>
            <person name="Xiao Y."/>
            <person name="Gibbons J.G."/>
            <person name="Terashima K."/>
            <person name="Grigoriev I.V."/>
            <person name="Hibbett D."/>
        </authorList>
    </citation>
    <scope>NUCLEOTIDE SEQUENCE</scope>
    <source>
        <strain evidence="1">Sp2 HRB7682 ss15</strain>
    </source>
</reference>
<accession>A0A9W9AEV1</accession>
<evidence type="ECO:0000313" key="2">
    <source>
        <dbReference type="Proteomes" id="UP001150238"/>
    </source>
</evidence>
<organism evidence="1 2">
    <name type="scientific">Lentinula lateritia</name>
    <dbReference type="NCBI Taxonomy" id="40482"/>
    <lineage>
        <taxon>Eukaryota</taxon>
        <taxon>Fungi</taxon>
        <taxon>Dikarya</taxon>
        <taxon>Basidiomycota</taxon>
        <taxon>Agaricomycotina</taxon>
        <taxon>Agaricomycetes</taxon>
        <taxon>Agaricomycetidae</taxon>
        <taxon>Agaricales</taxon>
        <taxon>Marasmiineae</taxon>
        <taxon>Omphalotaceae</taxon>
        <taxon>Lentinula</taxon>
    </lineage>
</organism>
<dbReference type="EMBL" id="JANVFS010000015">
    <property type="protein sequence ID" value="KAJ4480453.1"/>
    <property type="molecule type" value="Genomic_DNA"/>
</dbReference>
<reference evidence="1" key="1">
    <citation type="submission" date="2022-08" db="EMBL/GenBank/DDBJ databases">
        <authorList>
            <consortium name="DOE Joint Genome Institute"/>
            <person name="Min B."/>
            <person name="Riley R."/>
            <person name="Sierra-Patev S."/>
            <person name="Naranjo-Ortiz M."/>
            <person name="Looney B."/>
            <person name="Konkel Z."/>
            <person name="Slot J.C."/>
            <person name="Sakamoto Y."/>
            <person name="Steenwyk J.L."/>
            <person name="Rokas A."/>
            <person name="Carro J."/>
            <person name="Camarero S."/>
            <person name="Ferreira P."/>
            <person name="Molpeceres G."/>
            <person name="Ruiz-Duenas F.J."/>
            <person name="Serrano A."/>
            <person name="Henrissat B."/>
            <person name="Drula E."/>
            <person name="Hughes K.W."/>
            <person name="Mata J.L."/>
            <person name="Ishikawa N.K."/>
            <person name="Vargas-Isla R."/>
            <person name="Ushijima S."/>
            <person name="Smith C.A."/>
            <person name="Ahrendt S."/>
            <person name="Andreopoulos W."/>
            <person name="He G."/>
            <person name="Labutti K."/>
            <person name="Lipzen A."/>
            <person name="Ng V."/>
            <person name="Sandor L."/>
            <person name="Barry K."/>
            <person name="Martinez A.T."/>
            <person name="Xiao Y."/>
            <person name="Gibbons J.G."/>
            <person name="Terashima K."/>
            <person name="Hibbett D.S."/>
            <person name="Grigoriev I.V."/>
        </authorList>
    </citation>
    <scope>NUCLEOTIDE SEQUENCE</scope>
    <source>
        <strain evidence="1">Sp2 HRB7682 ss15</strain>
    </source>
</reference>